<evidence type="ECO:0000313" key="5">
    <source>
        <dbReference type="Proteomes" id="UP000289738"/>
    </source>
</evidence>
<feature type="compositionally biased region" description="Basic and acidic residues" evidence="2">
    <location>
        <begin position="1"/>
        <end position="18"/>
    </location>
</feature>
<dbReference type="PANTHER" id="PTHR46618:SF1">
    <property type="entry name" value="ARMADILLO REPEAT-CONTAINING PROTEIN 3"/>
    <property type="match status" value="1"/>
</dbReference>
<evidence type="ECO:0000256" key="2">
    <source>
        <dbReference type="SAM" id="MobiDB-lite"/>
    </source>
</evidence>
<dbReference type="InterPro" id="IPR055164">
    <property type="entry name" value="EDR1/CTR1/ARMC3-like_pept-like"/>
</dbReference>
<feature type="compositionally biased region" description="Low complexity" evidence="2">
    <location>
        <begin position="62"/>
        <end position="84"/>
    </location>
</feature>
<dbReference type="Pfam" id="PF14381">
    <property type="entry name" value="EDR1_CTR1_ARMC3_pept"/>
    <property type="match status" value="1"/>
</dbReference>
<accession>A0A445BK37</accession>
<feature type="domain" description="EDR1/CTR1/ARMC3-like peptidase-like" evidence="3">
    <location>
        <begin position="188"/>
        <end position="368"/>
    </location>
</feature>
<name>A0A445BK37_ARAHY</name>
<dbReference type="InterPro" id="IPR052441">
    <property type="entry name" value="Armadillo-Ser/Thr_Kinase"/>
</dbReference>
<feature type="region of interest" description="Disordered" evidence="2">
    <location>
        <begin position="1"/>
        <end position="84"/>
    </location>
</feature>
<reference evidence="4 5" key="1">
    <citation type="submission" date="2019-01" db="EMBL/GenBank/DDBJ databases">
        <title>Sequencing of cultivated peanut Arachis hypogaea provides insights into genome evolution and oil improvement.</title>
        <authorList>
            <person name="Chen X."/>
        </authorList>
    </citation>
    <scope>NUCLEOTIDE SEQUENCE [LARGE SCALE GENOMIC DNA]</scope>
    <source>
        <strain evidence="5">cv. Fuhuasheng</strain>
        <tissue evidence="4">Leaves</tissue>
    </source>
</reference>
<dbReference type="PANTHER" id="PTHR46618">
    <property type="entry name" value="ARMADILLO REPEAT-CONTAINING PROTEIN 3"/>
    <property type="match status" value="1"/>
</dbReference>
<dbReference type="Proteomes" id="UP000289738">
    <property type="component" value="Chromosome A09"/>
</dbReference>
<protein>
    <recommendedName>
        <fullName evidence="3">EDR1/CTR1/ARMC3-like peptidase-like domain-containing protein</fullName>
    </recommendedName>
</protein>
<evidence type="ECO:0000259" key="3">
    <source>
        <dbReference type="Pfam" id="PF14381"/>
    </source>
</evidence>
<sequence>MSERGKKEKQTEKKERMKNIFKKLHIGSSSHDPNRSSEIPPTVPSPSCATDHRAAVASQNTGVSPASPSPSSSPSAAPSVAPSGVGGAAAAIVNRQDFFSSEEEFQVQLALAISASNSDFGGDREKDQIHAATLLSLGGHRIDSARSKDEVAEALSRQYWCIVSLGNVDRYFWSHGEFIGELDIRRKDYNVLDYEEKVVDGFYDVFGLSADSAMQGKMPSLRDLETDPGDSSYEVVIVNRTVDPALEELVQIAHCIALDCPVTEVGILVQRLAELVTSHMGGPVKDASIMLARWTERSTELRTSLSTSLLPIGSLNIGLSRHRALLFKVLADNIKMPCRLVKGSHYTGVEDDAVNIIKLEDERLKFLIPLYASRVFVFVVLCMSVRFSHSLYSLLGLI</sequence>
<evidence type="ECO:0000256" key="1">
    <source>
        <dbReference type="ARBA" id="ARBA00022737"/>
    </source>
</evidence>
<feature type="compositionally biased region" description="Polar residues" evidence="2">
    <location>
        <begin position="27"/>
        <end position="39"/>
    </location>
</feature>
<gene>
    <name evidence="4" type="ORF">Ahy_A09g044432</name>
</gene>
<comment type="caution">
    <text evidence="4">The sequence shown here is derived from an EMBL/GenBank/DDBJ whole genome shotgun (WGS) entry which is preliminary data.</text>
</comment>
<keyword evidence="1" id="KW-0677">Repeat</keyword>
<organism evidence="4 5">
    <name type="scientific">Arachis hypogaea</name>
    <name type="common">Peanut</name>
    <dbReference type="NCBI Taxonomy" id="3818"/>
    <lineage>
        <taxon>Eukaryota</taxon>
        <taxon>Viridiplantae</taxon>
        <taxon>Streptophyta</taxon>
        <taxon>Embryophyta</taxon>
        <taxon>Tracheophyta</taxon>
        <taxon>Spermatophyta</taxon>
        <taxon>Magnoliopsida</taxon>
        <taxon>eudicotyledons</taxon>
        <taxon>Gunneridae</taxon>
        <taxon>Pentapetalae</taxon>
        <taxon>rosids</taxon>
        <taxon>fabids</taxon>
        <taxon>Fabales</taxon>
        <taxon>Fabaceae</taxon>
        <taxon>Papilionoideae</taxon>
        <taxon>50 kb inversion clade</taxon>
        <taxon>dalbergioids sensu lato</taxon>
        <taxon>Dalbergieae</taxon>
        <taxon>Pterocarpus clade</taxon>
        <taxon>Arachis</taxon>
    </lineage>
</organism>
<dbReference type="EMBL" id="SDMP01000009">
    <property type="protein sequence ID" value="RYR39039.1"/>
    <property type="molecule type" value="Genomic_DNA"/>
</dbReference>
<proteinExistence type="predicted"/>
<keyword evidence="5" id="KW-1185">Reference proteome</keyword>
<evidence type="ECO:0000313" key="4">
    <source>
        <dbReference type="EMBL" id="RYR39039.1"/>
    </source>
</evidence>
<dbReference type="AlphaFoldDB" id="A0A445BK37"/>